<feature type="transmembrane region" description="Helical" evidence="1">
    <location>
        <begin position="136"/>
        <end position="157"/>
    </location>
</feature>
<protein>
    <recommendedName>
        <fullName evidence="3">Integral membrane protein</fullName>
    </recommendedName>
</protein>
<feature type="transmembrane region" description="Helical" evidence="1">
    <location>
        <begin position="91"/>
        <end position="116"/>
    </location>
</feature>
<sequence length="189" mass="18818">MMVHIAVLGHLTGGGMAPGPSVVAVAFGLSWPVCWQLSTVRRGFPAILAVLALAQPVLHVVLEFGGALFAGAAGHSVDHHPAAVIDTPQSAVPHAAVGTGAVAMLSFHAVAALVSAVVLASGERALTGVLSAGRRVAGWVVSALTALAGAPAPVVAAPPRPDDSWLPSPLSIALPARHGRRGPPQVLGA</sequence>
<name>A0AAU8DNN9_9ACTN</name>
<reference evidence="2" key="1">
    <citation type="submission" date="2024-05" db="EMBL/GenBank/DDBJ databases">
        <authorList>
            <person name="Cai S.Y."/>
            <person name="Jin L.M."/>
            <person name="Li H.R."/>
        </authorList>
    </citation>
    <scope>NUCLEOTIDE SEQUENCE</scope>
    <source>
        <strain evidence="2">A5-74</strain>
    </source>
</reference>
<dbReference type="RefSeq" id="WP_353649026.1">
    <property type="nucleotide sequence ID" value="NZ_CP159218.1"/>
</dbReference>
<proteinExistence type="predicted"/>
<accession>A0AAU8DNN9</accession>
<evidence type="ECO:0008006" key="3">
    <source>
        <dbReference type="Google" id="ProtNLM"/>
    </source>
</evidence>
<organism evidence="2">
    <name type="scientific">Nakamurella sp. A5-74</name>
    <dbReference type="NCBI Taxonomy" id="3158264"/>
    <lineage>
        <taxon>Bacteria</taxon>
        <taxon>Bacillati</taxon>
        <taxon>Actinomycetota</taxon>
        <taxon>Actinomycetes</taxon>
        <taxon>Nakamurellales</taxon>
        <taxon>Nakamurellaceae</taxon>
        <taxon>Nakamurella</taxon>
    </lineage>
</organism>
<dbReference type="AlphaFoldDB" id="A0AAU8DNN9"/>
<evidence type="ECO:0000256" key="1">
    <source>
        <dbReference type="SAM" id="Phobius"/>
    </source>
</evidence>
<keyword evidence="1" id="KW-0472">Membrane</keyword>
<keyword evidence="1" id="KW-1133">Transmembrane helix</keyword>
<evidence type="ECO:0000313" key="2">
    <source>
        <dbReference type="EMBL" id="XCG63411.1"/>
    </source>
</evidence>
<keyword evidence="1" id="KW-0812">Transmembrane</keyword>
<feature type="transmembrane region" description="Helical" evidence="1">
    <location>
        <begin position="46"/>
        <end position="70"/>
    </location>
</feature>
<gene>
    <name evidence="2" type="ORF">ABLG96_19780</name>
</gene>
<dbReference type="EMBL" id="CP159218">
    <property type="protein sequence ID" value="XCG63411.1"/>
    <property type="molecule type" value="Genomic_DNA"/>
</dbReference>